<feature type="domain" description="YDG" evidence="4">
    <location>
        <begin position="24"/>
        <end position="168"/>
    </location>
</feature>
<dbReference type="Gene3D" id="2.30.280.10">
    <property type="entry name" value="SRA-YDG"/>
    <property type="match status" value="1"/>
</dbReference>
<evidence type="ECO:0000256" key="2">
    <source>
        <dbReference type="PROSITE-ProRule" id="PRU00358"/>
    </source>
</evidence>
<evidence type="ECO:0000259" key="4">
    <source>
        <dbReference type="PROSITE" id="PS51015"/>
    </source>
</evidence>
<dbReference type="PANTHER" id="PTHR14140:SF27">
    <property type="entry name" value="OS04G0289800 PROTEIN"/>
    <property type="match status" value="1"/>
</dbReference>
<reference evidence="5 6" key="1">
    <citation type="journal article" date="2014" name="PLoS Genet.">
        <title>Analysis of the Phlebiopsis gigantea genome, transcriptome and secretome provides insight into its pioneer colonization strategies of wood.</title>
        <authorList>
            <person name="Hori C."/>
            <person name="Ishida T."/>
            <person name="Igarashi K."/>
            <person name="Samejima M."/>
            <person name="Suzuki H."/>
            <person name="Master E."/>
            <person name="Ferreira P."/>
            <person name="Ruiz-Duenas F.J."/>
            <person name="Held B."/>
            <person name="Canessa P."/>
            <person name="Larrondo L.F."/>
            <person name="Schmoll M."/>
            <person name="Druzhinina I.S."/>
            <person name="Kubicek C.P."/>
            <person name="Gaskell J.A."/>
            <person name="Kersten P."/>
            <person name="St John F."/>
            <person name="Glasner J."/>
            <person name="Sabat G."/>
            <person name="Splinter BonDurant S."/>
            <person name="Syed K."/>
            <person name="Yadav J."/>
            <person name="Mgbeahuruike A.C."/>
            <person name="Kovalchuk A."/>
            <person name="Asiegbu F.O."/>
            <person name="Lackner G."/>
            <person name="Hoffmeister D."/>
            <person name="Rencoret J."/>
            <person name="Gutierrez A."/>
            <person name="Sun H."/>
            <person name="Lindquist E."/>
            <person name="Barry K."/>
            <person name="Riley R."/>
            <person name="Grigoriev I.V."/>
            <person name="Henrissat B."/>
            <person name="Kues U."/>
            <person name="Berka R.M."/>
            <person name="Martinez A.T."/>
            <person name="Covert S.F."/>
            <person name="Blanchette R.A."/>
            <person name="Cullen D."/>
        </authorList>
    </citation>
    <scope>NUCLEOTIDE SEQUENCE [LARGE SCALE GENOMIC DNA]</scope>
    <source>
        <strain evidence="5 6">11061_1 CR5-6</strain>
    </source>
</reference>
<dbReference type="PROSITE" id="PS51015">
    <property type="entry name" value="YDG"/>
    <property type="match status" value="1"/>
</dbReference>
<evidence type="ECO:0000313" key="6">
    <source>
        <dbReference type="Proteomes" id="UP000053257"/>
    </source>
</evidence>
<dbReference type="SMART" id="SM00466">
    <property type="entry name" value="SRA"/>
    <property type="match status" value="1"/>
</dbReference>
<feature type="compositionally biased region" description="Basic and acidic residues" evidence="3">
    <location>
        <begin position="196"/>
        <end position="208"/>
    </location>
</feature>
<keyword evidence="1 2" id="KW-0539">Nucleus</keyword>
<dbReference type="GO" id="GO:0016567">
    <property type="term" value="P:protein ubiquitination"/>
    <property type="evidence" value="ECO:0007669"/>
    <property type="project" value="TreeGrafter"/>
</dbReference>
<evidence type="ECO:0000313" key="5">
    <source>
        <dbReference type="EMBL" id="KIP02846.1"/>
    </source>
</evidence>
<protein>
    <recommendedName>
        <fullName evidence="4">YDG domain-containing protein</fullName>
    </recommendedName>
</protein>
<dbReference type="PANTHER" id="PTHR14140">
    <property type="entry name" value="E3 UBIQUITIN-PROTEIN LIGASE UHRF-RELATED"/>
    <property type="match status" value="1"/>
</dbReference>
<evidence type="ECO:0000256" key="1">
    <source>
        <dbReference type="ARBA" id="ARBA00023242"/>
    </source>
</evidence>
<dbReference type="SUPFAM" id="SSF88697">
    <property type="entry name" value="PUA domain-like"/>
    <property type="match status" value="1"/>
</dbReference>
<dbReference type="STRING" id="745531.A0A0C3RRS0"/>
<gene>
    <name evidence="5" type="ORF">PHLGIDRAFT_32037</name>
</gene>
<dbReference type="InterPro" id="IPR015947">
    <property type="entry name" value="PUA-like_sf"/>
</dbReference>
<evidence type="ECO:0000256" key="3">
    <source>
        <dbReference type="SAM" id="MobiDB-lite"/>
    </source>
</evidence>
<feature type="region of interest" description="Disordered" evidence="3">
    <location>
        <begin position="196"/>
        <end position="223"/>
    </location>
</feature>
<dbReference type="GO" id="GO:0044027">
    <property type="term" value="P:negative regulation of gene expression via chromosomal CpG island methylation"/>
    <property type="evidence" value="ECO:0007669"/>
    <property type="project" value="TreeGrafter"/>
</dbReference>
<dbReference type="GO" id="GO:0005634">
    <property type="term" value="C:nucleus"/>
    <property type="evidence" value="ECO:0007669"/>
    <property type="project" value="UniProtKB-SubCell"/>
</dbReference>
<dbReference type="InterPro" id="IPR003105">
    <property type="entry name" value="SRA_YDG"/>
</dbReference>
<keyword evidence="6" id="KW-1185">Reference proteome</keyword>
<dbReference type="HOGENOM" id="CLU_1070018_0_0_1"/>
<proteinExistence type="predicted"/>
<dbReference type="InterPro" id="IPR045134">
    <property type="entry name" value="UHRF1/2-like"/>
</dbReference>
<dbReference type="Pfam" id="PF02182">
    <property type="entry name" value="SAD_SRA"/>
    <property type="match status" value="1"/>
</dbReference>
<dbReference type="InterPro" id="IPR036987">
    <property type="entry name" value="SRA-YDG_sf"/>
</dbReference>
<dbReference type="Proteomes" id="UP000053257">
    <property type="component" value="Unassembled WGS sequence"/>
</dbReference>
<organism evidence="5 6">
    <name type="scientific">Phlebiopsis gigantea (strain 11061_1 CR5-6)</name>
    <name type="common">White-rot fungus</name>
    <name type="synonym">Peniophora gigantea</name>
    <dbReference type="NCBI Taxonomy" id="745531"/>
    <lineage>
        <taxon>Eukaryota</taxon>
        <taxon>Fungi</taxon>
        <taxon>Dikarya</taxon>
        <taxon>Basidiomycota</taxon>
        <taxon>Agaricomycotina</taxon>
        <taxon>Agaricomycetes</taxon>
        <taxon>Polyporales</taxon>
        <taxon>Phanerochaetaceae</taxon>
        <taxon>Phlebiopsis</taxon>
    </lineage>
</organism>
<dbReference type="EMBL" id="KN840649">
    <property type="protein sequence ID" value="KIP02846.1"/>
    <property type="molecule type" value="Genomic_DNA"/>
</dbReference>
<dbReference type="OrthoDB" id="2270193at2759"/>
<dbReference type="GO" id="GO:0061630">
    <property type="term" value="F:ubiquitin protein ligase activity"/>
    <property type="evidence" value="ECO:0007669"/>
    <property type="project" value="TreeGrafter"/>
</dbReference>
<accession>A0A0C3RRS0</accession>
<dbReference type="AlphaFoldDB" id="A0A0C3RRS0"/>
<comment type="subcellular location">
    <subcellularLocation>
        <location evidence="2">Nucleus</location>
    </subcellularLocation>
</comment>
<name>A0A0C3RRS0_PHLG1</name>
<sequence length="268" mass="30105">MVRTETVTRLKSARKPDNPGAVFGHLRGIPIGQKWNNRAAMKTCFIHPHGTWGIYGKKKVGAFSIVLGGGFPDEDHGDTFTYIGSGGREPGIIFGPQTCDQEVNNRFNECLRMSACRKKPVRVIRGSGLKSPYAPRYGYRYDGLYTVSNPRMEDGPSGFKVCKFDFTRCADQGPLPVGDEMPNMFRNDIDARREQWQETRRPRAHEARSSPTPGPSIALSSLTSWGNSRERPISLISDDEDYFSDGEISWAAMRTAGRRYRTERTKTT</sequence>